<dbReference type="SMART" id="SM00385">
    <property type="entry name" value="CYCLIN"/>
    <property type="match status" value="1"/>
</dbReference>
<evidence type="ECO:0000259" key="4">
    <source>
        <dbReference type="SMART" id="SM00385"/>
    </source>
</evidence>
<dbReference type="InterPro" id="IPR006671">
    <property type="entry name" value="Cyclin_N"/>
</dbReference>
<evidence type="ECO:0000313" key="5">
    <source>
        <dbReference type="EMBL" id="PTB74163.1"/>
    </source>
</evidence>
<protein>
    <recommendedName>
        <fullName evidence="2">RNA polymerase II holoenzyme cyclin-like subunit</fullName>
    </recommendedName>
</protein>
<dbReference type="CDD" id="cd20513">
    <property type="entry name" value="CYCLIN_CCNC_rpt1"/>
    <property type="match status" value="1"/>
</dbReference>
<name>A0A2T4BXU4_TRILO</name>
<keyword evidence="3" id="KW-0195">Cyclin</keyword>
<dbReference type="InterPro" id="IPR043198">
    <property type="entry name" value="Cyclin/Ssn8"/>
</dbReference>
<dbReference type="GO" id="GO:0016538">
    <property type="term" value="F:cyclin-dependent protein serine/threonine kinase regulator activity"/>
    <property type="evidence" value="ECO:0007669"/>
    <property type="project" value="InterPro"/>
</dbReference>
<dbReference type="SUPFAM" id="SSF47954">
    <property type="entry name" value="Cyclin-like"/>
    <property type="match status" value="2"/>
</dbReference>
<dbReference type="STRING" id="983965.A0A2T4BXU4"/>
<comment type="similarity">
    <text evidence="1">Belongs to the cyclin family. Cyclin C subfamily.</text>
</comment>
<gene>
    <name evidence="5" type="ORF">M440DRAFT_1440376</name>
</gene>
<dbReference type="Proteomes" id="UP000240760">
    <property type="component" value="Unassembled WGS sequence"/>
</dbReference>
<evidence type="ECO:0000256" key="2">
    <source>
        <dbReference type="ARBA" id="ARBA00014912"/>
    </source>
</evidence>
<accession>A0A2T4BXU4</accession>
<dbReference type="Pfam" id="PF00134">
    <property type="entry name" value="Cyclin_N"/>
    <property type="match status" value="1"/>
</dbReference>
<feature type="domain" description="Cyclin-like" evidence="4">
    <location>
        <begin position="53"/>
        <end position="142"/>
    </location>
</feature>
<dbReference type="PIRSF" id="PIRSF028758">
    <property type="entry name" value="Cyclin, C/H/G types"/>
    <property type="match status" value="1"/>
</dbReference>
<keyword evidence="6" id="KW-1185">Reference proteome</keyword>
<dbReference type="EMBL" id="KZ679136">
    <property type="protein sequence ID" value="PTB74163.1"/>
    <property type="molecule type" value="Genomic_DNA"/>
</dbReference>
<evidence type="ECO:0000256" key="3">
    <source>
        <dbReference type="RuleBase" id="RU000383"/>
    </source>
</evidence>
<evidence type="ECO:0000256" key="1">
    <source>
        <dbReference type="ARBA" id="ARBA00008638"/>
    </source>
</evidence>
<dbReference type="Gene3D" id="1.10.472.10">
    <property type="entry name" value="Cyclin-like"/>
    <property type="match status" value="2"/>
</dbReference>
<dbReference type="PANTHER" id="PTHR10026">
    <property type="entry name" value="CYCLIN"/>
    <property type="match status" value="1"/>
</dbReference>
<dbReference type="AlphaFoldDB" id="A0A2T4BXU4"/>
<sequence length="270" mass="31826">MSANYWESTQRRHWLFTKEELASMRQKLEEENADLVRMFPLPQPRHMAIYFNQQLLRLGKRLTIRQQAMATAQVYLKRFYSKVEIRRTNPYLVITTAIYLACKMEEAPQHIRLIVTEARQLWQDFIGLDTSKIGECEFFLISEMNSQLIVHQPYRSLLALRPELSLVDEDVQLAKSIINDHYMTDLPFLCPPHIVALIPSMPEVKERVQEARITRVQHFAAWLAESDVDIAAMVDATQEIISFYECFEQYNDKLTKEQINRFVKARNLDK</sequence>
<dbReference type="InterPro" id="IPR013763">
    <property type="entry name" value="Cyclin-like_dom"/>
</dbReference>
<dbReference type="InterPro" id="IPR036915">
    <property type="entry name" value="Cyclin-like_sf"/>
</dbReference>
<evidence type="ECO:0000313" key="6">
    <source>
        <dbReference type="Proteomes" id="UP000240760"/>
    </source>
</evidence>
<dbReference type="GO" id="GO:0006357">
    <property type="term" value="P:regulation of transcription by RNA polymerase II"/>
    <property type="evidence" value="ECO:0007669"/>
    <property type="project" value="InterPro"/>
</dbReference>
<proteinExistence type="inferred from homology"/>
<dbReference type="OrthoDB" id="10266018at2759"/>
<organism evidence="5 6">
    <name type="scientific">Trichoderma longibrachiatum ATCC 18648</name>
    <dbReference type="NCBI Taxonomy" id="983965"/>
    <lineage>
        <taxon>Eukaryota</taxon>
        <taxon>Fungi</taxon>
        <taxon>Dikarya</taxon>
        <taxon>Ascomycota</taxon>
        <taxon>Pezizomycotina</taxon>
        <taxon>Sordariomycetes</taxon>
        <taxon>Hypocreomycetidae</taxon>
        <taxon>Hypocreales</taxon>
        <taxon>Hypocreaceae</taxon>
        <taxon>Trichoderma</taxon>
    </lineage>
</organism>
<reference evidence="5 6" key="1">
    <citation type="submission" date="2016-07" db="EMBL/GenBank/DDBJ databases">
        <title>Multiple horizontal gene transfer events from other fungi enriched the ability of initially mycotrophic Trichoderma (Ascomycota) to feed on dead plant biomass.</title>
        <authorList>
            <consortium name="DOE Joint Genome Institute"/>
            <person name="Aerts A."/>
            <person name="Atanasova L."/>
            <person name="Chenthamara K."/>
            <person name="Zhang J."/>
            <person name="Grujic M."/>
            <person name="Henrissat B."/>
            <person name="Kuo A."/>
            <person name="Salamov A."/>
            <person name="Lipzen A."/>
            <person name="Labutti K."/>
            <person name="Barry K."/>
            <person name="Miao Y."/>
            <person name="Rahimi M.J."/>
            <person name="Shen Q."/>
            <person name="Grigoriev I.V."/>
            <person name="Kubicek C.P."/>
            <person name="Druzhinina I.S."/>
        </authorList>
    </citation>
    <scope>NUCLEOTIDE SEQUENCE [LARGE SCALE GENOMIC DNA]</scope>
    <source>
        <strain evidence="5 6">ATCC 18648</strain>
    </source>
</reference>